<keyword evidence="4 7" id="KW-0812">Transmembrane</keyword>
<dbReference type="Pfam" id="PF00083">
    <property type="entry name" value="Sugar_tr"/>
    <property type="match status" value="1"/>
</dbReference>
<dbReference type="Gene3D" id="1.20.1250.20">
    <property type="entry name" value="MFS general substrate transporter like domains"/>
    <property type="match status" value="2"/>
</dbReference>
<dbReference type="AlphaFoldDB" id="A0A348ALV7"/>
<proteinExistence type="predicted"/>
<feature type="transmembrane region" description="Helical" evidence="7">
    <location>
        <begin position="246"/>
        <end position="269"/>
    </location>
</feature>
<feature type="transmembrane region" description="Helical" evidence="7">
    <location>
        <begin position="205"/>
        <end position="226"/>
    </location>
</feature>
<evidence type="ECO:0000256" key="3">
    <source>
        <dbReference type="ARBA" id="ARBA00022475"/>
    </source>
</evidence>
<dbReference type="Pfam" id="PF07690">
    <property type="entry name" value="MFS_1"/>
    <property type="match status" value="1"/>
</dbReference>
<keyword evidence="10" id="KW-1185">Reference proteome</keyword>
<dbReference type="PANTHER" id="PTHR43414">
    <property type="entry name" value="MULTIDRUG RESISTANCE PROTEIN MDTG"/>
    <property type="match status" value="1"/>
</dbReference>
<evidence type="ECO:0000256" key="7">
    <source>
        <dbReference type="SAM" id="Phobius"/>
    </source>
</evidence>
<dbReference type="InterPro" id="IPR001958">
    <property type="entry name" value="Tet-R_TetA/multi-R_MdtG-like"/>
</dbReference>
<feature type="transmembrane region" description="Helical" evidence="7">
    <location>
        <begin position="305"/>
        <end position="327"/>
    </location>
</feature>
<dbReference type="Proteomes" id="UP000276437">
    <property type="component" value="Chromosome"/>
</dbReference>
<dbReference type="KEGG" id="mana:MAMMFC1_02740"/>
<dbReference type="EMBL" id="AP018449">
    <property type="protein sequence ID" value="BBB92055.1"/>
    <property type="molecule type" value="Genomic_DNA"/>
</dbReference>
<name>A0A348ALV7_9FIRM</name>
<accession>A0A348ALV7</accession>
<dbReference type="PRINTS" id="PR01035">
    <property type="entry name" value="TCRTETA"/>
</dbReference>
<keyword evidence="5 7" id="KW-1133">Transmembrane helix</keyword>
<sequence>MENWKRNLMVCWFGVLATSAGLSQLTPILPLYIDQLGIHNFQDIERWSGIAYGITFIFMAVFSPLWGQAADKYGRKPMLLRASLGMAVVLTAMGFVQNIYQLVGLRLLQGTIAGFYSASITLIATQTPREHSGWALGTLSTGAVAGMLLGPLLGGYLAEIMGIRSVFFAIGALLLIAFAASLLFVQEEFTPPHKEALSFNKVWQLIPNPTVIVAMFVTTLILQLALMSIQPIITVYIAQLSTNTSHVALVSGMVFAATGLSSILAAPGLGKLADKIGPQKVMLAALIMAGISFIPQAFVQSSWELMGLRFLTGIATAGLLPAINCLVKNSTPDEIAGLVFGYNQCAQFLGSFLGSVLGGVVAATFGIHYVFFFTSVLLLLNATWVYKTVYSSKAACS</sequence>
<dbReference type="PANTHER" id="PTHR43414:SF6">
    <property type="entry name" value="MULTIDRUG RESISTANCE PROTEIN MDTG"/>
    <property type="match status" value="1"/>
</dbReference>
<dbReference type="OrthoDB" id="65739at2"/>
<evidence type="ECO:0000256" key="2">
    <source>
        <dbReference type="ARBA" id="ARBA00022448"/>
    </source>
</evidence>
<evidence type="ECO:0000256" key="4">
    <source>
        <dbReference type="ARBA" id="ARBA00022692"/>
    </source>
</evidence>
<evidence type="ECO:0000313" key="9">
    <source>
        <dbReference type="EMBL" id="BBB92055.1"/>
    </source>
</evidence>
<evidence type="ECO:0000313" key="10">
    <source>
        <dbReference type="Proteomes" id="UP000276437"/>
    </source>
</evidence>
<feature type="transmembrane region" description="Helical" evidence="7">
    <location>
        <begin position="106"/>
        <end position="124"/>
    </location>
</feature>
<comment type="subcellular location">
    <subcellularLocation>
        <location evidence="1">Cell membrane</location>
        <topology evidence="1">Multi-pass membrane protein</topology>
    </subcellularLocation>
</comment>
<dbReference type="GO" id="GO:0005886">
    <property type="term" value="C:plasma membrane"/>
    <property type="evidence" value="ECO:0007669"/>
    <property type="project" value="UniProtKB-SubCell"/>
</dbReference>
<feature type="transmembrane region" description="Helical" evidence="7">
    <location>
        <begin position="281"/>
        <end position="299"/>
    </location>
</feature>
<dbReference type="RefSeq" id="WP_126308998.1">
    <property type="nucleotide sequence ID" value="NZ_AP018449.1"/>
</dbReference>
<evidence type="ECO:0000256" key="5">
    <source>
        <dbReference type="ARBA" id="ARBA00022989"/>
    </source>
</evidence>
<feature type="transmembrane region" description="Helical" evidence="7">
    <location>
        <begin position="47"/>
        <end position="66"/>
    </location>
</feature>
<feature type="transmembrane region" description="Helical" evidence="7">
    <location>
        <begin position="136"/>
        <end position="157"/>
    </location>
</feature>
<feature type="transmembrane region" description="Helical" evidence="7">
    <location>
        <begin position="163"/>
        <end position="185"/>
    </location>
</feature>
<dbReference type="InterPro" id="IPR036259">
    <property type="entry name" value="MFS_trans_sf"/>
</dbReference>
<dbReference type="InterPro" id="IPR020846">
    <property type="entry name" value="MFS_dom"/>
</dbReference>
<keyword evidence="3" id="KW-1003">Cell membrane</keyword>
<evidence type="ECO:0000256" key="6">
    <source>
        <dbReference type="ARBA" id="ARBA00023136"/>
    </source>
</evidence>
<dbReference type="CDD" id="cd17391">
    <property type="entry name" value="MFS_MdtG_MDR_like"/>
    <property type="match status" value="1"/>
</dbReference>
<dbReference type="GO" id="GO:0022857">
    <property type="term" value="F:transmembrane transporter activity"/>
    <property type="evidence" value="ECO:0007669"/>
    <property type="project" value="InterPro"/>
</dbReference>
<feature type="transmembrane region" description="Helical" evidence="7">
    <location>
        <begin position="339"/>
        <end position="361"/>
    </location>
</feature>
<organism evidence="9 10">
    <name type="scientific">Methylomusa anaerophila</name>
    <dbReference type="NCBI Taxonomy" id="1930071"/>
    <lineage>
        <taxon>Bacteria</taxon>
        <taxon>Bacillati</taxon>
        <taxon>Bacillota</taxon>
        <taxon>Negativicutes</taxon>
        <taxon>Selenomonadales</taxon>
        <taxon>Sporomusaceae</taxon>
        <taxon>Methylomusa</taxon>
    </lineage>
</organism>
<dbReference type="InterPro" id="IPR011701">
    <property type="entry name" value="MFS"/>
</dbReference>
<evidence type="ECO:0000259" key="8">
    <source>
        <dbReference type="PROSITE" id="PS50850"/>
    </source>
</evidence>
<feature type="transmembrane region" description="Helical" evidence="7">
    <location>
        <begin position="78"/>
        <end position="100"/>
    </location>
</feature>
<gene>
    <name evidence="9" type="primary">tetA_3</name>
    <name evidence="9" type="ORF">MAMMFC1_02740</name>
</gene>
<evidence type="ECO:0000256" key="1">
    <source>
        <dbReference type="ARBA" id="ARBA00004651"/>
    </source>
</evidence>
<reference evidence="9 10" key="1">
    <citation type="journal article" date="2018" name="Int. J. Syst. Evol. Microbiol.">
        <title>Methylomusa anaerophila gen. nov., sp. nov., an anaerobic methanol-utilizing bacterium isolated from a microbial fuel cell.</title>
        <authorList>
            <person name="Amano N."/>
            <person name="Yamamuro A."/>
            <person name="Miyahara M."/>
            <person name="Kouzuma A."/>
            <person name="Abe T."/>
            <person name="Watanabe K."/>
        </authorList>
    </citation>
    <scope>NUCLEOTIDE SEQUENCE [LARGE SCALE GENOMIC DNA]</scope>
    <source>
        <strain evidence="9 10">MMFC1</strain>
    </source>
</reference>
<dbReference type="PROSITE" id="PS50850">
    <property type="entry name" value="MFS"/>
    <property type="match status" value="1"/>
</dbReference>
<dbReference type="SUPFAM" id="SSF103473">
    <property type="entry name" value="MFS general substrate transporter"/>
    <property type="match status" value="1"/>
</dbReference>
<protein>
    <submittedName>
        <fullName evidence="9">Tetracycline resistance protein, class B</fullName>
    </submittedName>
</protein>
<dbReference type="InterPro" id="IPR005828">
    <property type="entry name" value="MFS_sugar_transport-like"/>
</dbReference>
<keyword evidence="6 7" id="KW-0472">Membrane</keyword>
<keyword evidence="2" id="KW-0813">Transport</keyword>
<feature type="domain" description="Major facilitator superfamily (MFS) profile" evidence="8">
    <location>
        <begin position="7"/>
        <end position="393"/>
    </location>
</feature>